<dbReference type="InterPro" id="IPR001726">
    <property type="entry name" value="TdT/Mu"/>
</dbReference>
<dbReference type="InterPro" id="IPR036420">
    <property type="entry name" value="BRCT_dom_sf"/>
</dbReference>
<dbReference type="Pfam" id="PF14791">
    <property type="entry name" value="DNA_pol_B_thumb"/>
    <property type="match status" value="1"/>
</dbReference>
<protein>
    <recommendedName>
        <fullName evidence="6">DNA polymerase lambda</fullName>
        <ecNumber evidence="5">2.7.7.7</ecNumber>
    </recommendedName>
</protein>
<evidence type="ECO:0000256" key="16">
    <source>
        <dbReference type="ARBA" id="ARBA00023239"/>
    </source>
</evidence>
<dbReference type="InterPro" id="IPR002008">
    <property type="entry name" value="DNA_pol_X_beta-like"/>
</dbReference>
<sequence length="587" mass="66774">MAEKDLYFQGLSILFINSGLIKARANILKKQLEKFGGTFSSKYIPSATTHILTVPNITKSSFEKELELKIDEIKCPILNVEWLSVCLTKSKLHTEAGFLHDFKSELNNEKTHTPAVPVKNVTIPKPVEAPPELYPQGETVLGMKRKLYDSDDDSKDSVDFNTNTKKYLYPQVVRGKNTAGRWKQNKPSYSNSEQKSTIIDQLDSDSDYNTTTDDDDDVRGNVNFTFGDNQLEKGKQIEYSPPKRKLKGFSCMTGKSQLPTNYNKHITDKLEELAVLYKARGENWKERSYSKAVAVLKKHPKEVTSWEEAKNLPCIGESLADKVWEIISSGRLRKLDHLSEDKDTSSISLFSNLWGAGLVTANKWFAQGYRTLDDIREKAELTRQQQVGMKYYEEFIERIPRVEVIEIEDIVKEVIHGINPGLILVTCGSFRRGKSTCGDVDCLISHPDGKSHKGVFQQILQKGHDMDFLTDDLSIHDGGDHNQSKYLGVCLLKGDNRKHRRLDIIVVPYAQWACAILYFTGSAHFNRSLRLYAQKQGMHLSEHHLCTDVMRKGTTIIHEGTILPTFTEQDIFLHLGLDYLEPHDRDK</sequence>
<dbReference type="InterPro" id="IPR001357">
    <property type="entry name" value="BRCT_dom"/>
</dbReference>
<evidence type="ECO:0000256" key="13">
    <source>
        <dbReference type="ARBA" id="ARBA00022842"/>
    </source>
</evidence>
<keyword evidence="17 19" id="KW-0539">Nucleus</keyword>
<dbReference type="PRINTS" id="PR00869">
    <property type="entry name" value="DNAPOLX"/>
</dbReference>
<reference evidence="24 25" key="1">
    <citation type="journal article" date="2023" name="BMC Biol.">
        <title>The compact genome of the sponge Oopsacas minuta (Hexactinellida) is lacking key metazoan core genes.</title>
        <authorList>
            <person name="Santini S."/>
            <person name="Schenkelaars Q."/>
            <person name="Jourda C."/>
            <person name="Duchesne M."/>
            <person name="Belahbib H."/>
            <person name="Rocher C."/>
            <person name="Selva M."/>
            <person name="Riesgo A."/>
            <person name="Vervoort M."/>
            <person name="Leys S.P."/>
            <person name="Kodjabachian L."/>
            <person name="Le Bivic A."/>
            <person name="Borchiellini C."/>
            <person name="Claverie J.M."/>
            <person name="Renard E."/>
        </authorList>
    </citation>
    <scope>NUCLEOTIDE SEQUENCE [LARGE SCALE GENOMIC DNA]</scope>
    <source>
        <strain evidence="24">SPO-2</strain>
    </source>
</reference>
<evidence type="ECO:0000256" key="15">
    <source>
        <dbReference type="ARBA" id="ARBA00023204"/>
    </source>
</evidence>
<dbReference type="FunFam" id="1.10.150.20:FF:000010">
    <property type="entry name" value="DNA polymerase lambda"/>
    <property type="match status" value="1"/>
</dbReference>
<dbReference type="GO" id="GO:0006303">
    <property type="term" value="P:double-strand break repair via nonhomologous end joining"/>
    <property type="evidence" value="ECO:0007669"/>
    <property type="project" value="TreeGrafter"/>
</dbReference>
<keyword evidence="16" id="KW-0456">Lyase</keyword>
<dbReference type="GO" id="GO:0003887">
    <property type="term" value="F:DNA-directed DNA polymerase activity"/>
    <property type="evidence" value="ECO:0007669"/>
    <property type="project" value="UniProtKB-UniRule"/>
</dbReference>
<dbReference type="InterPro" id="IPR022312">
    <property type="entry name" value="DNA_pol_X"/>
</dbReference>
<evidence type="ECO:0000256" key="17">
    <source>
        <dbReference type="ARBA" id="ARBA00023242"/>
    </source>
</evidence>
<dbReference type="Pfam" id="PF14716">
    <property type="entry name" value="HHH_8"/>
    <property type="match status" value="1"/>
</dbReference>
<comment type="caution">
    <text evidence="24">The sequence shown here is derived from an EMBL/GenBank/DDBJ whole genome shotgun (WGS) entry which is preliminary data.</text>
</comment>
<evidence type="ECO:0000259" key="23">
    <source>
        <dbReference type="PROSITE" id="PS50172"/>
    </source>
</evidence>
<dbReference type="AlphaFoldDB" id="A0AAV7JER1"/>
<dbReference type="InterPro" id="IPR043519">
    <property type="entry name" value="NT_sf"/>
</dbReference>
<feature type="binding site" evidence="20">
    <location>
        <position position="441"/>
    </location>
    <ligand>
        <name>Mg(2+)</name>
        <dbReference type="ChEBI" id="CHEBI:18420"/>
    </ligand>
</feature>
<evidence type="ECO:0000313" key="25">
    <source>
        <dbReference type="Proteomes" id="UP001165289"/>
    </source>
</evidence>
<dbReference type="SMART" id="SM00483">
    <property type="entry name" value="POLXc"/>
    <property type="match status" value="1"/>
</dbReference>
<dbReference type="PRINTS" id="PR00870">
    <property type="entry name" value="DNAPOLXBETA"/>
</dbReference>
<evidence type="ECO:0000256" key="9">
    <source>
        <dbReference type="ARBA" id="ARBA00022695"/>
    </source>
</evidence>
<dbReference type="GO" id="GO:0016829">
    <property type="term" value="F:lyase activity"/>
    <property type="evidence" value="ECO:0007669"/>
    <property type="project" value="UniProtKB-KW"/>
</dbReference>
<dbReference type="InterPro" id="IPR018944">
    <property type="entry name" value="DNA_pol_lambd_fingers_domain"/>
</dbReference>
<dbReference type="SUPFAM" id="SSF47802">
    <property type="entry name" value="DNA polymerase beta, N-terminal domain-like"/>
    <property type="match status" value="1"/>
</dbReference>
<evidence type="ECO:0000256" key="6">
    <source>
        <dbReference type="ARBA" id="ARBA00016513"/>
    </source>
</evidence>
<dbReference type="Gene3D" id="3.30.460.10">
    <property type="entry name" value="Beta Polymerase, domain 2"/>
    <property type="match status" value="1"/>
</dbReference>
<dbReference type="CDD" id="cd00027">
    <property type="entry name" value="BRCT"/>
    <property type="match status" value="1"/>
</dbReference>
<dbReference type="EC" id="2.7.7.7" evidence="5"/>
<evidence type="ECO:0000313" key="24">
    <source>
        <dbReference type="EMBL" id="KAI6647136.1"/>
    </source>
</evidence>
<evidence type="ECO:0000256" key="7">
    <source>
        <dbReference type="ARBA" id="ARBA00022634"/>
    </source>
</evidence>
<comment type="cofactor">
    <cofactor evidence="2 20">
        <name>Mg(2+)</name>
        <dbReference type="ChEBI" id="CHEBI:18420"/>
    </cofactor>
</comment>
<dbReference type="SUPFAM" id="SSF52113">
    <property type="entry name" value="BRCT domain"/>
    <property type="match status" value="1"/>
</dbReference>
<evidence type="ECO:0000256" key="10">
    <source>
        <dbReference type="ARBA" id="ARBA00022705"/>
    </source>
</evidence>
<name>A0AAV7JER1_9METZ</name>
<feature type="binding site" evidence="20">
    <location>
        <position position="439"/>
    </location>
    <ligand>
        <name>Mg(2+)</name>
        <dbReference type="ChEBI" id="CHEBI:18420"/>
    </ligand>
</feature>
<dbReference type="PANTHER" id="PTHR11276">
    <property type="entry name" value="DNA POLYMERASE TYPE-X FAMILY MEMBER"/>
    <property type="match status" value="1"/>
</dbReference>
<comment type="subcellular location">
    <subcellularLocation>
        <location evidence="3 19">Nucleus</location>
    </subcellularLocation>
</comment>
<keyword evidence="13 19" id="KW-0460">Magnesium</keyword>
<gene>
    <name evidence="24" type="ORF">LOD99_8872</name>
</gene>
<keyword evidence="25" id="KW-1185">Reference proteome</keyword>
<evidence type="ECO:0000256" key="8">
    <source>
        <dbReference type="ARBA" id="ARBA00022679"/>
    </source>
</evidence>
<evidence type="ECO:0000256" key="12">
    <source>
        <dbReference type="ARBA" id="ARBA00022763"/>
    </source>
</evidence>
<evidence type="ECO:0000256" key="18">
    <source>
        <dbReference type="ARBA" id="ARBA00049244"/>
    </source>
</evidence>
<dbReference type="PROSITE" id="PS50172">
    <property type="entry name" value="BRCT"/>
    <property type="match status" value="1"/>
</dbReference>
<feature type="active site" description="Nucleophile; Schiff-base intermediate with DNA; for 5'-dRP lyase activity" evidence="21">
    <location>
        <position position="322"/>
    </location>
</feature>
<dbReference type="GO" id="GO:0003677">
    <property type="term" value="F:DNA binding"/>
    <property type="evidence" value="ECO:0007669"/>
    <property type="project" value="UniProtKB-UniRule"/>
</dbReference>
<organism evidence="24 25">
    <name type="scientific">Oopsacas minuta</name>
    <dbReference type="NCBI Taxonomy" id="111878"/>
    <lineage>
        <taxon>Eukaryota</taxon>
        <taxon>Metazoa</taxon>
        <taxon>Porifera</taxon>
        <taxon>Hexactinellida</taxon>
        <taxon>Hexasterophora</taxon>
        <taxon>Lyssacinosida</taxon>
        <taxon>Leucopsacidae</taxon>
        <taxon>Oopsacas</taxon>
    </lineage>
</organism>
<evidence type="ECO:0000256" key="3">
    <source>
        <dbReference type="ARBA" id="ARBA00004123"/>
    </source>
</evidence>
<comment type="similarity">
    <text evidence="4 19">Belongs to the DNA polymerase type-X family.</text>
</comment>
<keyword evidence="14" id="KW-0239">DNA-directed DNA polymerase</keyword>
<dbReference type="InterPro" id="IPR037160">
    <property type="entry name" value="DNA_Pol_thumb_sf"/>
</dbReference>
<dbReference type="InterPro" id="IPR028207">
    <property type="entry name" value="DNA_pol_B_palm_palm"/>
</dbReference>
<dbReference type="CDD" id="cd00141">
    <property type="entry name" value="NT_POLXc"/>
    <property type="match status" value="1"/>
</dbReference>
<keyword evidence="10" id="KW-0235">DNA replication</keyword>
<dbReference type="Pfam" id="PF14792">
    <property type="entry name" value="DNA_pol_B_palm"/>
    <property type="match status" value="1"/>
</dbReference>
<dbReference type="InterPro" id="IPR010996">
    <property type="entry name" value="HHH_MUS81"/>
</dbReference>
<evidence type="ECO:0000256" key="21">
    <source>
        <dbReference type="PIRSR" id="PIRSR622312-50"/>
    </source>
</evidence>
<dbReference type="EMBL" id="JAKMXF010000345">
    <property type="protein sequence ID" value="KAI6647136.1"/>
    <property type="molecule type" value="Genomic_DNA"/>
</dbReference>
<dbReference type="InterPro" id="IPR002054">
    <property type="entry name" value="DNA-dir_DNA_pol_X"/>
</dbReference>
<dbReference type="InterPro" id="IPR027421">
    <property type="entry name" value="DNA_pol_lamdba_lyase_dom_sf"/>
</dbReference>
<evidence type="ECO:0000256" key="19">
    <source>
        <dbReference type="PIRNR" id="PIRNR000817"/>
    </source>
</evidence>
<accession>A0AAV7JER1</accession>
<evidence type="ECO:0000256" key="20">
    <source>
        <dbReference type="PIRSR" id="PIRSR000817-1"/>
    </source>
</evidence>
<comment type="cofactor">
    <cofactor evidence="1">
        <name>Mn(2+)</name>
        <dbReference type="ChEBI" id="CHEBI:29035"/>
    </cofactor>
</comment>
<keyword evidence="12" id="KW-0227">DNA damage</keyword>
<keyword evidence="15" id="KW-0234">DNA repair</keyword>
<keyword evidence="11 19" id="KW-0479">Metal-binding</keyword>
<dbReference type="FunFam" id="1.10.150.110:FF:000005">
    <property type="entry name" value="DNA polymerase POL4"/>
    <property type="match status" value="1"/>
</dbReference>
<feature type="compositionally biased region" description="Polar residues" evidence="22">
    <location>
        <begin position="185"/>
        <end position="197"/>
    </location>
</feature>
<dbReference type="SUPFAM" id="SSF81585">
    <property type="entry name" value="PsbU/PolX domain-like"/>
    <property type="match status" value="1"/>
</dbReference>
<proteinExistence type="inferred from homology"/>
<dbReference type="Gene3D" id="3.40.50.10190">
    <property type="entry name" value="BRCT domain"/>
    <property type="match status" value="1"/>
</dbReference>
<dbReference type="FunFam" id="3.30.460.10:FF:000020">
    <property type="entry name" value="DNA polymerase lambda"/>
    <property type="match status" value="1"/>
</dbReference>
<keyword evidence="7" id="KW-0237">DNA synthesis</keyword>
<evidence type="ECO:0000256" key="2">
    <source>
        <dbReference type="ARBA" id="ARBA00001946"/>
    </source>
</evidence>
<evidence type="ECO:0000256" key="14">
    <source>
        <dbReference type="ARBA" id="ARBA00022932"/>
    </source>
</evidence>
<dbReference type="GO" id="GO:0046872">
    <property type="term" value="F:metal ion binding"/>
    <property type="evidence" value="ECO:0007669"/>
    <property type="project" value="UniProtKB-UniRule"/>
</dbReference>
<dbReference type="SUPFAM" id="SSF81301">
    <property type="entry name" value="Nucleotidyltransferase"/>
    <property type="match status" value="1"/>
</dbReference>
<feature type="binding site" evidence="20">
    <location>
        <position position="503"/>
    </location>
    <ligand>
        <name>Mg(2+)</name>
        <dbReference type="ChEBI" id="CHEBI:18420"/>
    </ligand>
</feature>
<dbReference type="Gene3D" id="1.10.150.20">
    <property type="entry name" value="5' to 3' exonuclease, C-terminal subdomain"/>
    <property type="match status" value="1"/>
</dbReference>
<evidence type="ECO:0000256" key="4">
    <source>
        <dbReference type="ARBA" id="ARBA00008323"/>
    </source>
</evidence>
<dbReference type="Proteomes" id="UP001165289">
    <property type="component" value="Unassembled WGS sequence"/>
</dbReference>
<dbReference type="Gene3D" id="1.10.150.110">
    <property type="entry name" value="DNA polymerase beta, N-terminal domain-like"/>
    <property type="match status" value="1"/>
</dbReference>
<dbReference type="GO" id="GO:0005634">
    <property type="term" value="C:nucleus"/>
    <property type="evidence" value="ECO:0007669"/>
    <property type="project" value="UniProtKB-SubCell"/>
</dbReference>
<comment type="catalytic activity">
    <reaction evidence="18">
        <text>DNA(n) + a 2'-deoxyribonucleoside 5'-triphosphate = DNA(n+1) + diphosphate</text>
        <dbReference type="Rhea" id="RHEA:22508"/>
        <dbReference type="Rhea" id="RHEA-COMP:17339"/>
        <dbReference type="Rhea" id="RHEA-COMP:17340"/>
        <dbReference type="ChEBI" id="CHEBI:33019"/>
        <dbReference type="ChEBI" id="CHEBI:61560"/>
        <dbReference type="ChEBI" id="CHEBI:173112"/>
        <dbReference type="EC" id="2.7.7.7"/>
    </reaction>
</comment>
<evidence type="ECO:0000256" key="1">
    <source>
        <dbReference type="ARBA" id="ARBA00001936"/>
    </source>
</evidence>
<dbReference type="PIRSF" id="PIRSF000817">
    <property type="entry name" value="DNA_NT"/>
    <property type="match status" value="1"/>
</dbReference>
<evidence type="ECO:0000256" key="11">
    <source>
        <dbReference type="ARBA" id="ARBA00022723"/>
    </source>
</evidence>
<feature type="domain" description="BRCT" evidence="23">
    <location>
        <begin position="3"/>
        <end position="100"/>
    </location>
</feature>
<keyword evidence="9 19" id="KW-0548">Nucleotidyltransferase</keyword>
<evidence type="ECO:0000256" key="5">
    <source>
        <dbReference type="ARBA" id="ARBA00012417"/>
    </source>
</evidence>
<feature type="region of interest" description="Disordered" evidence="22">
    <location>
        <begin position="178"/>
        <end position="197"/>
    </location>
</feature>
<dbReference type="Pfam" id="PF00533">
    <property type="entry name" value="BRCT"/>
    <property type="match status" value="1"/>
</dbReference>
<evidence type="ECO:0000256" key="22">
    <source>
        <dbReference type="SAM" id="MobiDB-lite"/>
    </source>
</evidence>
<dbReference type="InterPro" id="IPR029398">
    <property type="entry name" value="PolB_thumb"/>
</dbReference>
<dbReference type="Pfam" id="PF10391">
    <property type="entry name" value="DNA_pol_lambd_f"/>
    <property type="match status" value="1"/>
</dbReference>
<keyword evidence="8 19" id="KW-0808">Transferase</keyword>
<dbReference type="PANTHER" id="PTHR11276:SF28">
    <property type="entry name" value="DNA POLYMERASE LAMBDA"/>
    <property type="match status" value="1"/>
</dbReference>
<dbReference type="Gene3D" id="3.30.210.10">
    <property type="entry name" value="DNA polymerase, thumb domain"/>
    <property type="match status" value="1"/>
</dbReference>